<dbReference type="EMBL" id="BDGG01000001">
    <property type="protein sequence ID" value="GAU90513.1"/>
    <property type="molecule type" value="Genomic_DNA"/>
</dbReference>
<dbReference type="AlphaFoldDB" id="A0A1D1UVU4"/>
<name>A0A1D1UVU4_RAMVA</name>
<comment type="caution">
    <text evidence="1">The sequence shown here is derived from an EMBL/GenBank/DDBJ whole genome shotgun (WGS) entry which is preliminary data.</text>
</comment>
<reference evidence="1 2" key="1">
    <citation type="journal article" date="2016" name="Nat. Commun.">
        <title>Extremotolerant tardigrade genome and improved radiotolerance of human cultured cells by tardigrade-unique protein.</title>
        <authorList>
            <person name="Hashimoto T."/>
            <person name="Horikawa D.D."/>
            <person name="Saito Y."/>
            <person name="Kuwahara H."/>
            <person name="Kozuka-Hata H."/>
            <person name="Shin-I T."/>
            <person name="Minakuchi Y."/>
            <person name="Ohishi K."/>
            <person name="Motoyama A."/>
            <person name="Aizu T."/>
            <person name="Enomoto A."/>
            <person name="Kondo K."/>
            <person name="Tanaka S."/>
            <person name="Hara Y."/>
            <person name="Koshikawa S."/>
            <person name="Sagara H."/>
            <person name="Miura T."/>
            <person name="Yokobori S."/>
            <person name="Miyagawa K."/>
            <person name="Suzuki Y."/>
            <person name="Kubo T."/>
            <person name="Oyama M."/>
            <person name="Kohara Y."/>
            <person name="Fujiyama A."/>
            <person name="Arakawa K."/>
            <person name="Katayama T."/>
            <person name="Toyoda A."/>
            <person name="Kunieda T."/>
        </authorList>
    </citation>
    <scope>NUCLEOTIDE SEQUENCE [LARGE SCALE GENOMIC DNA]</scope>
    <source>
        <strain evidence="1 2">YOKOZUNA-1</strain>
    </source>
</reference>
<evidence type="ECO:0000313" key="1">
    <source>
        <dbReference type="EMBL" id="GAU90513.1"/>
    </source>
</evidence>
<sequence length="60" mass="6719">MANDSIHDIIVALEETPSVFVVSNSPSFVKFIKSSRGGNIAVFGSYTYIKNRNLPHERTY</sequence>
<dbReference type="Proteomes" id="UP000186922">
    <property type="component" value="Unassembled WGS sequence"/>
</dbReference>
<proteinExistence type="predicted"/>
<protein>
    <submittedName>
        <fullName evidence="1">Uncharacterized protein</fullName>
    </submittedName>
</protein>
<keyword evidence="2" id="KW-1185">Reference proteome</keyword>
<evidence type="ECO:0000313" key="2">
    <source>
        <dbReference type="Proteomes" id="UP000186922"/>
    </source>
</evidence>
<gene>
    <name evidence="1" type="primary">RvY_02919-1</name>
    <name evidence="1" type="synonym">RvY_02919.1</name>
    <name evidence="1" type="ORF">RvY_02919</name>
</gene>
<organism evidence="1 2">
    <name type="scientific">Ramazzottius varieornatus</name>
    <name type="common">Water bear</name>
    <name type="synonym">Tardigrade</name>
    <dbReference type="NCBI Taxonomy" id="947166"/>
    <lineage>
        <taxon>Eukaryota</taxon>
        <taxon>Metazoa</taxon>
        <taxon>Ecdysozoa</taxon>
        <taxon>Tardigrada</taxon>
        <taxon>Eutardigrada</taxon>
        <taxon>Parachela</taxon>
        <taxon>Hypsibioidea</taxon>
        <taxon>Ramazzottiidae</taxon>
        <taxon>Ramazzottius</taxon>
    </lineage>
</organism>
<accession>A0A1D1UVU4</accession>